<name>A0ABP9RP44_9ACTN</name>
<feature type="transmembrane region" description="Helical" evidence="1">
    <location>
        <begin position="75"/>
        <end position="95"/>
    </location>
</feature>
<protein>
    <recommendedName>
        <fullName evidence="4">DUF1440 domain-containing protein</fullName>
    </recommendedName>
</protein>
<proteinExistence type="predicted"/>
<evidence type="ECO:0008006" key="4">
    <source>
        <dbReference type="Google" id="ProtNLM"/>
    </source>
</evidence>
<keyword evidence="1" id="KW-0812">Transmembrane</keyword>
<sequence length="160" mass="16432">MNSAGTVLRQMLLGAVAGAAGTTALNAVTYLDMVWRARPASSTPERTIDQLASRVGTHIPGDDEQRGNRRSALGALNGIVTGMAVGAGYGLARALGFQPPLWAGALIAGGAAMLTADGSITALGVSNPRTWSRTDWLSDAIPHLAYGAVTAATYTATDHR</sequence>
<keyword evidence="1" id="KW-1133">Transmembrane helix</keyword>
<dbReference type="EMBL" id="BAABJQ010000005">
    <property type="protein sequence ID" value="GAA5183066.1"/>
    <property type="molecule type" value="Genomic_DNA"/>
</dbReference>
<evidence type="ECO:0000313" key="3">
    <source>
        <dbReference type="Proteomes" id="UP001501570"/>
    </source>
</evidence>
<evidence type="ECO:0000313" key="2">
    <source>
        <dbReference type="EMBL" id="GAA5183066.1"/>
    </source>
</evidence>
<gene>
    <name evidence="2" type="ORF">GCM10023322_21440</name>
</gene>
<comment type="caution">
    <text evidence="2">The sequence shown here is derived from an EMBL/GenBank/DDBJ whole genome shotgun (WGS) entry which is preliminary data.</text>
</comment>
<keyword evidence="1" id="KW-0472">Membrane</keyword>
<dbReference type="Proteomes" id="UP001501570">
    <property type="component" value="Unassembled WGS sequence"/>
</dbReference>
<organism evidence="2 3">
    <name type="scientific">Rugosimonospora acidiphila</name>
    <dbReference type="NCBI Taxonomy" id="556531"/>
    <lineage>
        <taxon>Bacteria</taxon>
        <taxon>Bacillati</taxon>
        <taxon>Actinomycetota</taxon>
        <taxon>Actinomycetes</taxon>
        <taxon>Micromonosporales</taxon>
        <taxon>Micromonosporaceae</taxon>
        <taxon>Rugosimonospora</taxon>
    </lineage>
</organism>
<feature type="transmembrane region" description="Helical" evidence="1">
    <location>
        <begin position="12"/>
        <end position="31"/>
    </location>
</feature>
<dbReference type="RefSeq" id="WP_425570834.1">
    <property type="nucleotide sequence ID" value="NZ_BAABJQ010000005.1"/>
</dbReference>
<reference evidence="3" key="1">
    <citation type="journal article" date="2019" name="Int. J. Syst. Evol. Microbiol.">
        <title>The Global Catalogue of Microorganisms (GCM) 10K type strain sequencing project: providing services to taxonomists for standard genome sequencing and annotation.</title>
        <authorList>
            <consortium name="The Broad Institute Genomics Platform"/>
            <consortium name="The Broad Institute Genome Sequencing Center for Infectious Disease"/>
            <person name="Wu L."/>
            <person name="Ma J."/>
        </authorList>
    </citation>
    <scope>NUCLEOTIDE SEQUENCE [LARGE SCALE GENOMIC DNA]</scope>
    <source>
        <strain evidence="3">JCM 18304</strain>
    </source>
</reference>
<feature type="transmembrane region" description="Helical" evidence="1">
    <location>
        <begin position="101"/>
        <end position="125"/>
    </location>
</feature>
<keyword evidence="3" id="KW-1185">Reference proteome</keyword>
<accession>A0ABP9RP44</accession>
<evidence type="ECO:0000256" key="1">
    <source>
        <dbReference type="SAM" id="Phobius"/>
    </source>
</evidence>